<keyword evidence="2" id="KW-1185">Reference proteome</keyword>
<dbReference type="Proteomes" id="UP000298653">
    <property type="component" value="Chromosome"/>
</dbReference>
<dbReference type="KEGG" id="arf:AR1Y2_1651"/>
<dbReference type="InterPro" id="IPR036890">
    <property type="entry name" value="HATPase_C_sf"/>
</dbReference>
<dbReference type="EMBL" id="CP040058">
    <property type="protein sequence ID" value="QCP35105.1"/>
    <property type="molecule type" value="Genomic_DNA"/>
</dbReference>
<accession>A0A4P8IE52</accession>
<evidence type="ECO:0008006" key="3">
    <source>
        <dbReference type="Google" id="ProtNLM"/>
    </source>
</evidence>
<organism evidence="1 2">
    <name type="scientific">Anaerostipes rhamnosivorans</name>
    <dbReference type="NCBI Taxonomy" id="1229621"/>
    <lineage>
        <taxon>Bacteria</taxon>
        <taxon>Bacillati</taxon>
        <taxon>Bacillota</taxon>
        <taxon>Clostridia</taxon>
        <taxon>Lachnospirales</taxon>
        <taxon>Lachnospiraceae</taxon>
        <taxon>Anaerostipes</taxon>
    </lineage>
</organism>
<name>A0A4P8IE52_9FIRM</name>
<dbReference type="AlphaFoldDB" id="A0A4P8IE52"/>
<sequence length="49" mass="5773">MKNGHTRLIFIVKDTGIGMSEEFSKRLFLLFEQGDSSILWNYGRTYPFQ</sequence>
<protein>
    <recommendedName>
        <fullName evidence="3">Histidine kinase/HSP90-like ATPase domain-containing protein</fullName>
    </recommendedName>
</protein>
<dbReference type="SUPFAM" id="SSF55874">
    <property type="entry name" value="ATPase domain of HSP90 chaperone/DNA topoisomerase II/histidine kinase"/>
    <property type="match status" value="1"/>
</dbReference>
<evidence type="ECO:0000313" key="2">
    <source>
        <dbReference type="Proteomes" id="UP000298653"/>
    </source>
</evidence>
<reference evidence="1 2" key="1">
    <citation type="submission" date="2019-05" db="EMBL/GenBank/DDBJ databases">
        <title>Complete genome sequencing of Anaerostipes rhamnosivorans.</title>
        <authorList>
            <person name="Bui T.P.N."/>
            <person name="de Vos W.M."/>
        </authorList>
    </citation>
    <scope>NUCLEOTIDE SEQUENCE [LARGE SCALE GENOMIC DNA]</scope>
    <source>
        <strain evidence="1 2">1y2</strain>
    </source>
</reference>
<dbReference type="Gene3D" id="3.30.565.10">
    <property type="entry name" value="Histidine kinase-like ATPase, C-terminal domain"/>
    <property type="match status" value="1"/>
</dbReference>
<proteinExistence type="predicted"/>
<evidence type="ECO:0000313" key="1">
    <source>
        <dbReference type="EMBL" id="QCP35105.1"/>
    </source>
</evidence>
<gene>
    <name evidence="1" type="ORF">AR1Y2_1651</name>
</gene>